<name>A0A5S4VIT5_9FIRM</name>
<evidence type="ECO:0000256" key="11">
    <source>
        <dbReference type="ARBA" id="ARBA00023136"/>
    </source>
</evidence>
<evidence type="ECO:0000256" key="6">
    <source>
        <dbReference type="ARBA" id="ARBA00022449"/>
    </source>
</evidence>
<feature type="transmembrane region" description="Helical" evidence="13">
    <location>
        <begin position="270"/>
        <end position="293"/>
    </location>
</feature>
<dbReference type="GO" id="GO:0006811">
    <property type="term" value="P:monoatomic ion transport"/>
    <property type="evidence" value="ECO:0007669"/>
    <property type="project" value="UniProtKB-KW"/>
</dbReference>
<evidence type="ECO:0000256" key="3">
    <source>
        <dbReference type="ARBA" id="ARBA00010199"/>
    </source>
</evidence>
<dbReference type="CDD" id="cd13135">
    <property type="entry name" value="MATE_like_9"/>
    <property type="match status" value="1"/>
</dbReference>
<dbReference type="InterPro" id="IPR050222">
    <property type="entry name" value="MATE_MdtK"/>
</dbReference>
<evidence type="ECO:0000256" key="5">
    <source>
        <dbReference type="ARBA" id="ARBA00022448"/>
    </source>
</evidence>
<evidence type="ECO:0000256" key="7">
    <source>
        <dbReference type="ARBA" id="ARBA00022475"/>
    </source>
</evidence>
<comment type="similarity">
    <text evidence="3">Belongs to the multi antimicrobial extrusion (MATE) (TC 2.A.66.1) family.</text>
</comment>
<dbReference type="PIRSF" id="PIRSF006603">
    <property type="entry name" value="DinF"/>
    <property type="match status" value="1"/>
</dbReference>
<keyword evidence="11 13" id="KW-0472">Membrane</keyword>
<evidence type="ECO:0000256" key="1">
    <source>
        <dbReference type="ARBA" id="ARBA00003408"/>
    </source>
</evidence>
<feature type="transmembrane region" description="Helical" evidence="13">
    <location>
        <begin position="56"/>
        <end position="77"/>
    </location>
</feature>
<reference evidence="14 15" key="2">
    <citation type="submission" date="2019-09" db="EMBL/GenBank/DDBJ databases">
        <title>Strain-level analysis of Eubacterium rectale using genomes from metagenomes.</title>
        <authorList>
            <person name="Karcher N."/>
            <person name="Segata N."/>
        </authorList>
    </citation>
    <scope>NUCLEOTIDE SEQUENCE [LARGE SCALE GENOMIC DNA]</scope>
    <source>
        <strain evidence="14 15">L2-21</strain>
    </source>
</reference>
<dbReference type="GO" id="GO:0042910">
    <property type="term" value="F:xenobiotic transmembrane transporter activity"/>
    <property type="evidence" value="ECO:0007669"/>
    <property type="project" value="InterPro"/>
</dbReference>
<evidence type="ECO:0000256" key="9">
    <source>
        <dbReference type="ARBA" id="ARBA00022989"/>
    </source>
</evidence>
<dbReference type="InterPro" id="IPR048279">
    <property type="entry name" value="MdtK-like"/>
</dbReference>
<dbReference type="NCBIfam" id="TIGR00797">
    <property type="entry name" value="matE"/>
    <property type="match status" value="1"/>
</dbReference>
<dbReference type="PANTHER" id="PTHR43298">
    <property type="entry name" value="MULTIDRUG RESISTANCE PROTEIN NORM-RELATED"/>
    <property type="match status" value="1"/>
</dbReference>
<organism evidence="14 15">
    <name type="scientific">Agathobacter rectalis</name>
    <dbReference type="NCBI Taxonomy" id="39491"/>
    <lineage>
        <taxon>Bacteria</taxon>
        <taxon>Bacillati</taxon>
        <taxon>Bacillota</taxon>
        <taxon>Clostridia</taxon>
        <taxon>Lachnospirales</taxon>
        <taxon>Lachnospiraceae</taxon>
        <taxon>Agathobacter</taxon>
    </lineage>
</organism>
<keyword evidence="6" id="KW-0050">Antiport</keyword>
<feature type="transmembrane region" description="Helical" evidence="13">
    <location>
        <begin position="98"/>
        <end position="120"/>
    </location>
</feature>
<feature type="transmembrane region" description="Helical" evidence="13">
    <location>
        <begin position="387"/>
        <end position="408"/>
    </location>
</feature>
<dbReference type="EMBL" id="VSTG01000004">
    <property type="protein sequence ID" value="TYL59076.1"/>
    <property type="molecule type" value="Genomic_DNA"/>
</dbReference>
<evidence type="ECO:0000256" key="10">
    <source>
        <dbReference type="ARBA" id="ARBA00023065"/>
    </source>
</evidence>
<feature type="transmembrane region" description="Helical" evidence="13">
    <location>
        <begin position="161"/>
        <end position="181"/>
    </location>
</feature>
<feature type="transmembrane region" description="Helical" evidence="13">
    <location>
        <begin position="414"/>
        <end position="434"/>
    </location>
</feature>
<dbReference type="GO" id="GO:0015297">
    <property type="term" value="F:antiporter activity"/>
    <property type="evidence" value="ECO:0007669"/>
    <property type="project" value="UniProtKB-KW"/>
</dbReference>
<feature type="transmembrane region" description="Helical" evidence="13">
    <location>
        <begin position="314"/>
        <end position="338"/>
    </location>
</feature>
<dbReference type="InterPro" id="IPR002528">
    <property type="entry name" value="MATE_fam"/>
</dbReference>
<keyword evidence="9 13" id="KW-1133">Transmembrane helix</keyword>
<feature type="transmembrane region" description="Helical" evidence="13">
    <location>
        <begin position="242"/>
        <end position="264"/>
    </location>
</feature>
<feature type="transmembrane region" description="Helical" evidence="13">
    <location>
        <begin position="193"/>
        <end position="214"/>
    </location>
</feature>
<feature type="transmembrane region" description="Helical" evidence="13">
    <location>
        <begin position="350"/>
        <end position="367"/>
    </location>
</feature>
<dbReference type="Pfam" id="PF01554">
    <property type="entry name" value="MatE"/>
    <property type="match status" value="2"/>
</dbReference>
<protein>
    <recommendedName>
        <fullName evidence="4">Probable multidrug resistance protein NorM</fullName>
    </recommendedName>
    <alternativeName>
        <fullName evidence="12">Multidrug-efflux transporter</fullName>
    </alternativeName>
</protein>
<proteinExistence type="inferred from homology"/>
<dbReference type="AlphaFoldDB" id="A0A5S4VIT5"/>
<keyword evidence="5" id="KW-0813">Transport</keyword>
<evidence type="ECO:0000256" key="12">
    <source>
        <dbReference type="ARBA" id="ARBA00031636"/>
    </source>
</evidence>
<keyword evidence="10" id="KW-0406">Ion transport</keyword>
<dbReference type="Proteomes" id="UP000324325">
    <property type="component" value="Unassembled WGS sequence"/>
</dbReference>
<evidence type="ECO:0000256" key="2">
    <source>
        <dbReference type="ARBA" id="ARBA00004651"/>
    </source>
</evidence>
<evidence type="ECO:0000313" key="14">
    <source>
        <dbReference type="EMBL" id="TYL59076.1"/>
    </source>
</evidence>
<comment type="subcellular location">
    <subcellularLocation>
        <location evidence="2">Cell membrane</location>
        <topology evidence="2">Multi-pass membrane protein</topology>
    </subcellularLocation>
</comment>
<dbReference type="PANTHER" id="PTHR43298:SF2">
    <property type="entry name" value="FMN_FAD EXPORTER YEEO-RELATED"/>
    <property type="match status" value="1"/>
</dbReference>
<comment type="caution">
    <text evidence="14">The sequence shown here is derived from an EMBL/GenBank/DDBJ whole genome shotgun (WGS) entry which is preliminary data.</text>
</comment>
<keyword evidence="7" id="KW-1003">Cell membrane</keyword>
<comment type="function">
    <text evidence="1">Multidrug efflux pump.</text>
</comment>
<feature type="transmembrane region" description="Helical" evidence="13">
    <location>
        <begin position="12"/>
        <end position="36"/>
    </location>
</feature>
<dbReference type="RefSeq" id="WP_148885016.1">
    <property type="nucleotide sequence ID" value="NZ_VSTG01000004.1"/>
</dbReference>
<gene>
    <name evidence="14" type="ORF">FYL37_05025</name>
</gene>
<feature type="transmembrane region" description="Helical" evidence="13">
    <location>
        <begin position="132"/>
        <end position="152"/>
    </location>
</feature>
<dbReference type="GO" id="GO:0005886">
    <property type="term" value="C:plasma membrane"/>
    <property type="evidence" value="ECO:0007669"/>
    <property type="project" value="UniProtKB-SubCell"/>
</dbReference>
<evidence type="ECO:0000313" key="15">
    <source>
        <dbReference type="Proteomes" id="UP000324325"/>
    </source>
</evidence>
<evidence type="ECO:0000256" key="8">
    <source>
        <dbReference type="ARBA" id="ARBA00022692"/>
    </source>
</evidence>
<reference evidence="14 15" key="1">
    <citation type="submission" date="2019-08" db="EMBL/GenBank/DDBJ databases">
        <authorList>
            <person name="Duncan S."/>
            <person name="Walker A."/>
        </authorList>
    </citation>
    <scope>NUCLEOTIDE SEQUENCE [LARGE SCALE GENOMIC DNA]</scope>
    <source>
        <strain evidence="14 15">L2-21</strain>
    </source>
</reference>
<keyword evidence="8 13" id="KW-0812">Transmembrane</keyword>
<evidence type="ECO:0000256" key="13">
    <source>
        <dbReference type="SAM" id="Phobius"/>
    </source>
</evidence>
<evidence type="ECO:0000256" key="4">
    <source>
        <dbReference type="ARBA" id="ARBA00020268"/>
    </source>
</evidence>
<sequence>MKLSYKQYGKRLLILAFPIIMNNIIAQLQMIIDRIFLGHANDLYMSALGNVSSPVWTTMSFCNSLVMGASILISQSVGAQKREDIGEYAGAMLKYNNIIPIFLCFFWMIFPKPVFMILGVSDNVMPLCLGYVRWYAPLFLLTGLGGSLGVILQTSNYTKPLVVYGCVRSGLNIFLDWMLIFGNLGMPALGIEGAAIATVIAEYVGAIYISVIFFTSKKLPTRPSWNDVKKGHFRSYLNAAKLGINIALEDFAWNIGNLILIRILNSINEYAAGIYTIIFGVEVLAVVIIGAIGSGTMTLTSEATGRKDLAQYKGITLCAYAVCTIVTVVMIVGAVLFPEQILSLFTSDKTVIASCGGYLLLIGINLFSKSGNIIIGNAIRGSGNTKWMLFTQIFGTIWIVGVASVLVFVCRLGILGVFLAVLLDEGVRALINFWKYLRIVKKWRE</sequence>
<accession>A0A5S4VIT5</accession>